<dbReference type="AlphaFoldDB" id="A0A291R112"/>
<dbReference type="PANTHER" id="PTHR45453">
    <property type="entry name" value="PHOSPHATE REGULON SENSOR PROTEIN PHOR"/>
    <property type="match status" value="1"/>
</dbReference>
<dbReference type="SUPFAM" id="SSF47384">
    <property type="entry name" value="Homodimeric domain of signal transducing histidine kinase"/>
    <property type="match status" value="1"/>
</dbReference>
<dbReference type="OrthoDB" id="1522504at2"/>
<keyword evidence="8 10" id="KW-1133">Transmembrane helix</keyword>
<dbReference type="EC" id="2.7.13.3" evidence="3"/>
<evidence type="ECO:0000256" key="8">
    <source>
        <dbReference type="ARBA" id="ARBA00022989"/>
    </source>
</evidence>
<dbReference type="CDD" id="cd00082">
    <property type="entry name" value="HisKA"/>
    <property type="match status" value="1"/>
</dbReference>
<evidence type="ECO:0000256" key="3">
    <source>
        <dbReference type="ARBA" id="ARBA00012438"/>
    </source>
</evidence>
<comment type="subcellular location">
    <subcellularLocation>
        <location evidence="2">Cell membrane</location>
        <topology evidence="2">Multi-pass membrane protein</topology>
    </subcellularLocation>
</comment>
<dbReference type="Gene3D" id="1.10.287.130">
    <property type="match status" value="1"/>
</dbReference>
<keyword evidence="13" id="KW-1185">Reference proteome</keyword>
<feature type="transmembrane region" description="Helical" evidence="10">
    <location>
        <begin position="140"/>
        <end position="161"/>
    </location>
</feature>
<feature type="transmembrane region" description="Helical" evidence="10">
    <location>
        <begin position="12"/>
        <end position="30"/>
    </location>
</feature>
<dbReference type="GO" id="GO:0004721">
    <property type="term" value="F:phosphoprotein phosphatase activity"/>
    <property type="evidence" value="ECO:0007669"/>
    <property type="project" value="TreeGrafter"/>
</dbReference>
<dbReference type="GO" id="GO:0000155">
    <property type="term" value="F:phosphorelay sensor kinase activity"/>
    <property type="evidence" value="ECO:0007669"/>
    <property type="project" value="InterPro"/>
</dbReference>
<dbReference type="PROSITE" id="PS50109">
    <property type="entry name" value="HIS_KIN"/>
    <property type="match status" value="1"/>
</dbReference>
<dbReference type="EMBL" id="CP023777">
    <property type="protein sequence ID" value="ATL49865.1"/>
    <property type="molecule type" value="Genomic_DNA"/>
</dbReference>
<proteinExistence type="predicted"/>
<dbReference type="Pfam" id="PF00512">
    <property type="entry name" value="HisKA"/>
    <property type="match status" value="1"/>
</dbReference>
<keyword evidence="6 10" id="KW-0812">Transmembrane</keyword>
<dbReference type="InterPro" id="IPR036097">
    <property type="entry name" value="HisK_dim/P_sf"/>
</dbReference>
<evidence type="ECO:0000313" key="13">
    <source>
        <dbReference type="Proteomes" id="UP000220133"/>
    </source>
</evidence>
<evidence type="ECO:0000256" key="6">
    <source>
        <dbReference type="ARBA" id="ARBA00022692"/>
    </source>
</evidence>
<name>A0A291R112_9BACT</name>
<evidence type="ECO:0000256" key="9">
    <source>
        <dbReference type="ARBA" id="ARBA00023136"/>
    </source>
</evidence>
<dbReference type="InterPro" id="IPR005467">
    <property type="entry name" value="His_kinase_dom"/>
</dbReference>
<evidence type="ECO:0000256" key="5">
    <source>
        <dbReference type="ARBA" id="ARBA00022679"/>
    </source>
</evidence>
<keyword evidence="7 12" id="KW-0418">Kinase</keyword>
<dbReference type="Gene3D" id="3.30.565.10">
    <property type="entry name" value="Histidine kinase-like ATPase, C-terminal domain"/>
    <property type="match status" value="1"/>
</dbReference>
<evidence type="ECO:0000313" key="12">
    <source>
        <dbReference type="EMBL" id="ATL49865.1"/>
    </source>
</evidence>
<dbReference type="PANTHER" id="PTHR45453:SF2">
    <property type="entry name" value="HISTIDINE KINASE"/>
    <property type="match status" value="1"/>
</dbReference>
<dbReference type="RefSeq" id="WP_098196231.1">
    <property type="nucleotide sequence ID" value="NZ_CP023777.1"/>
</dbReference>
<evidence type="ECO:0000259" key="11">
    <source>
        <dbReference type="PROSITE" id="PS50109"/>
    </source>
</evidence>
<gene>
    <name evidence="12" type="ORF">COR50_13285</name>
</gene>
<dbReference type="Pfam" id="PF02518">
    <property type="entry name" value="HATPase_c"/>
    <property type="match status" value="1"/>
</dbReference>
<dbReference type="SMART" id="SM00387">
    <property type="entry name" value="HATPase_c"/>
    <property type="match status" value="1"/>
</dbReference>
<keyword evidence="9 10" id="KW-0472">Membrane</keyword>
<evidence type="ECO:0000256" key="2">
    <source>
        <dbReference type="ARBA" id="ARBA00004651"/>
    </source>
</evidence>
<dbReference type="Proteomes" id="UP000220133">
    <property type="component" value="Chromosome"/>
</dbReference>
<evidence type="ECO:0000256" key="10">
    <source>
        <dbReference type="SAM" id="Phobius"/>
    </source>
</evidence>
<dbReference type="SMART" id="SM00388">
    <property type="entry name" value="HisKA"/>
    <property type="match status" value="1"/>
</dbReference>
<keyword evidence="5" id="KW-0808">Transferase</keyword>
<dbReference type="SUPFAM" id="SSF55874">
    <property type="entry name" value="ATPase domain of HSP90 chaperone/DNA topoisomerase II/histidine kinase"/>
    <property type="match status" value="1"/>
</dbReference>
<sequence length="430" mass="48664">MKPLLSKATKPFLIYVLIVLVVSVPIYYLVVDAIWKAELDEHNKIIAEKTAYGLGQLQLTADKLGKSIELWNSIQPGTSIRQLQAGENKGDSTYTVEKQRVYSKSEIIDRFRCLNTTIAINGKPYRFSVETNIEESVETIAVIAAVTIFLFLLIVTGLLLLTRRLSSTVWKPFHNTLDTLKTFQLNSHANIEFEQTSTLEFEELNASLAKLIDHSVATYKSQKEFTENASHELQTPLAVLKNKLDILLQSDDLTERQYNIAEDMNKALIRSARINKNLLLLAKIDNNQFINSENIVFDPLVLQCIDGLKEHFEQKHLSIETSTSENIRLKGNSSLTEILINNLLLNAVRYTQPGGRVKVRISGQGIYFINSGESPLNRDLLFKRFTRLSFDKNGNGSGLGLSIVREISRFHGWQVNYSFENGFHIFAVIP</sequence>
<keyword evidence="4" id="KW-1003">Cell membrane</keyword>
<protein>
    <recommendedName>
        <fullName evidence="3">histidine kinase</fullName>
        <ecNumber evidence="3">2.7.13.3</ecNumber>
    </recommendedName>
</protein>
<feature type="domain" description="Histidine kinase" evidence="11">
    <location>
        <begin position="228"/>
        <end position="430"/>
    </location>
</feature>
<dbReference type="InterPro" id="IPR003594">
    <property type="entry name" value="HATPase_dom"/>
</dbReference>
<evidence type="ECO:0000256" key="7">
    <source>
        <dbReference type="ARBA" id="ARBA00022777"/>
    </source>
</evidence>
<dbReference type="KEGG" id="cbae:COR50_13285"/>
<dbReference type="InterPro" id="IPR036890">
    <property type="entry name" value="HATPase_C_sf"/>
</dbReference>
<accession>A0A291R112</accession>
<organism evidence="12 13">
    <name type="scientific">Chitinophaga caeni</name>
    <dbReference type="NCBI Taxonomy" id="2029983"/>
    <lineage>
        <taxon>Bacteria</taxon>
        <taxon>Pseudomonadati</taxon>
        <taxon>Bacteroidota</taxon>
        <taxon>Chitinophagia</taxon>
        <taxon>Chitinophagales</taxon>
        <taxon>Chitinophagaceae</taxon>
        <taxon>Chitinophaga</taxon>
    </lineage>
</organism>
<dbReference type="InterPro" id="IPR003661">
    <property type="entry name" value="HisK_dim/P_dom"/>
</dbReference>
<dbReference type="GO" id="GO:0016036">
    <property type="term" value="P:cellular response to phosphate starvation"/>
    <property type="evidence" value="ECO:0007669"/>
    <property type="project" value="TreeGrafter"/>
</dbReference>
<dbReference type="InterPro" id="IPR050351">
    <property type="entry name" value="BphY/WalK/GraS-like"/>
</dbReference>
<comment type="catalytic activity">
    <reaction evidence="1">
        <text>ATP + protein L-histidine = ADP + protein N-phospho-L-histidine.</text>
        <dbReference type="EC" id="2.7.13.3"/>
    </reaction>
</comment>
<reference evidence="12 13" key="1">
    <citation type="submission" date="2017-10" db="EMBL/GenBank/DDBJ databases">
        <title>Paenichitinophaga pekingensis gen. nov., sp. nov., isolated from activated sludge.</title>
        <authorList>
            <person name="Jin D."/>
            <person name="Kong X."/>
            <person name="Deng Y."/>
            <person name="Bai Z."/>
        </authorList>
    </citation>
    <scope>NUCLEOTIDE SEQUENCE [LARGE SCALE GENOMIC DNA]</scope>
    <source>
        <strain evidence="12 13">13</strain>
    </source>
</reference>
<dbReference type="GO" id="GO:0005886">
    <property type="term" value="C:plasma membrane"/>
    <property type="evidence" value="ECO:0007669"/>
    <property type="project" value="UniProtKB-SubCell"/>
</dbReference>
<evidence type="ECO:0000256" key="1">
    <source>
        <dbReference type="ARBA" id="ARBA00000085"/>
    </source>
</evidence>
<evidence type="ECO:0000256" key="4">
    <source>
        <dbReference type="ARBA" id="ARBA00022475"/>
    </source>
</evidence>